<evidence type="ECO:0000313" key="4">
    <source>
        <dbReference type="EMBL" id="GGM51906.1"/>
    </source>
</evidence>
<keyword evidence="3" id="KW-1133">Transmembrane helix</keyword>
<reference evidence="4" key="1">
    <citation type="journal article" date="2014" name="Int. J. Syst. Evol. Microbiol.">
        <title>Complete genome sequence of Corynebacterium casei LMG S-19264T (=DSM 44701T), isolated from a smear-ripened cheese.</title>
        <authorList>
            <consortium name="US DOE Joint Genome Institute (JGI-PGF)"/>
            <person name="Walter F."/>
            <person name="Albersmeier A."/>
            <person name="Kalinowski J."/>
            <person name="Ruckert C."/>
        </authorList>
    </citation>
    <scope>NUCLEOTIDE SEQUENCE</scope>
    <source>
        <strain evidence="4">JCM 15759</strain>
    </source>
</reference>
<sequence>MVSVDQSTITTVRTRIEQGNISYSRANYDNASEHWQVAREQARSALSRHYNLGANRYLNATVDYLDTRESDGYNSPEMSQFRQQAQQIRAENASSLQESRNRYEAAQNLNSTVESELPSMAAVRWADRLTRLPMPAVVVASVLIVLLGIAGYLGYRRGKGQTPDTGSTGNGENNPETSETTTTLR</sequence>
<name>A0A830FXG8_HALAR</name>
<evidence type="ECO:0000256" key="1">
    <source>
        <dbReference type="SAM" id="Coils"/>
    </source>
</evidence>
<proteinExistence type="predicted"/>
<reference evidence="4" key="2">
    <citation type="submission" date="2020-09" db="EMBL/GenBank/DDBJ databases">
        <authorList>
            <person name="Sun Q."/>
            <person name="Ohkuma M."/>
        </authorList>
    </citation>
    <scope>NUCLEOTIDE SEQUENCE</scope>
    <source>
        <strain evidence="4">JCM 15759</strain>
    </source>
</reference>
<evidence type="ECO:0000256" key="3">
    <source>
        <dbReference type="SAM" id="Phobius"/>
    </source>
</evidence>
<evidence type="ECO:0000313" key="5">
    <source>
        <dbReference type="Proteomes" id="UP000656367"/>
    </source>
</evidence>
<evidence type="ECO:0000256" key="2">
    <source>
        <dbReference type="SAM" id="MobiDB-lite"/>
    </source>
</evidence>
<dbReference type="AlphaFoldDB" id="A0A830FXG8"/>
<feature type="coiled-coil region" evidence="1">
    <location>
        <begin position="78"/>
        <end position="116"/>
    </location>
</feature>
<keyword evidence="3" id="KW-0812">Transmembrane</keyword>
<dbReference type="EMBL" id="BMON01000008">
    <property type="protein sequence ID" value="GGM51906.1"/>
    <property type="molecule type" value="Genomic_DNA"/>
</dbReference>
<organism evidence="4 5">
    <name type="scientific">Haloarcula argentinensis</name>
    <dbReference type="NCBI Taxonomy" id="43776"/>
    <lineage>
        <taxon>Archaea</taxon>
        <taxon>Methanobacteriati</taxon>
        <taxon>Methanobacteriota</taxon>
        <taxon>Stenosarchaea group</taxon>
        <taxon>Halobacteria</taxon>
        <taxon>Halobacteriales</taxon>
        <taxon>Haloarculaceae</taxon>
        <taxon>Haloarcula</taxon>
    </lineage>
</organism>
<feature type="region of interest" description="Disordered" evidence="2">
    <location>
        <begin position="161"/>
        <end position="185"/>
    </location>
</feature>
<protein>
    <submittedName>
        <fullName evidence="4">Uncharacterized protein</fullName>
    </submittedName>
</protein>
<keyword evidence="3" id="KW-0472">Membrane</keyword>
<feature type="compositionally biased region" description="Low complexity" evidence="2">
    <location>
        <begin position="170"/>
        <end position="185"/>
    </location>
</feature>
<feature type="transmembrane region" description="Helical" evidence="3">
    <location>
        <begin position="134"/>
        <end position="155"/>
    </location>
</feature>
<gene>
    <name evidence="4" type="ORF">GCM10009006_36350</name>
</gene>
<comment type="caution">
    <text evidence="4">The sequence shown here is derived from an EMBL/GenBank/DDBJ whole genome shotgun (WGS) entry which is preliminary data.</text>
</comment>
<dbReference type="Proteomes" id="UP000656367">
    <property type="component" value="Unassembled WGS sequence"/>
</dbReference>
<accession>A0A830FXG8</accession>
<keyword evidence="1" id="KW-0175">Coiled coil</keyword>